<reference evidence="2 3" key="1">
    <citation type="submission" date="2021-03" db="EMBL/GenBank/DDBJ databases">
        <authorList>
            <person name="King G.J."/>
            <person name="Bancroft I."/>
            <person name="Baten A."/>
            <person name="Bloomfield J."/>
            <person name="Borpatragohain P."/>
            <person name="He Z."/>
            <person name="Irish N."/>
            <person name="Irwin J."/>
            <person name="Liu K."/>
            <person name="Mauleon R.P."/>
            <person name="Moore J."/>
            <person name="Morris R."/>
            <person name="Ostergaard L."/>
            <person name="Wang B."/>
            <person name="Wells R."/>
        </authorList>
    </citation>
    <scope>NUCLEOTIDE SEQUENCE [LARGE SCALE GENOMIC DNA]</scope>
    <source>
        <strain evidence="2">R-o-18</strain>
        <tissue evidence="2">Leaf</tissue>
    </source>
</reference>
<feature type="region of interest" description="Disordered" evidence="1">
    <location>
        <begin position="1"/>
        <end position="62"/>
    </location>
</feature>
<organism evidence="2 3">
    <name type="scientific">Brassica rapa subsp. trilocularis</name>
    <dbReference type="NCBI Taxonomy" id="1813537"/>
    <lineage>
        <taxon>Eukaryota</taxon>
        <taxon>Viridiplantae</taxon>
        <taxon>Streptophyta</taxon>
        <taxon>Embryophyta</taxon>
        <taxon>Tracheophyta</taxon>
        <taxon>Spermatophyta</taxon>
        <taxon>Magnoliopsida</taxon>
        <taxon>eudicotyledons</taxon>
        <taxon>Gunneridae</taxon>
        <taxon>Pentapetalae</taxon>
        <taxon>rosids</taxon>
        <taxon>malvids</taxon>
        <taxon>Brassicales</taxon>
        <taxon>Brassicaceae</taxon>
        <taxon>Brassiceae</taxon>
        <taxon>Brassica</taxon>
    </lineage>
</organism>
<evidence type="ECO:0000313" key="2">
    <source>
        <dbReference type="EMBL" id="KAG5411359.1"/>
    </source>
</evidence>
<evidence type="ECO:0000256" key="1">
    <source>
        <dbReference type="SAM" id="MobiDB-lite"/>
    </source>
</evidence>
<dbReference type="Proteomes" id="UP000823674">
    <property type="component" value="Chromosome A02"/>
</dbReference>
<keyword evidence="3" id="KW-1185">Reference proteome</keyword>
<feature type="compositionally biased region" description="Basic and acidic residues" evidence="1">
    <location>
        <begin position="117"/>
        <end position="134"/>
    </location>
</feature>
<name>A0ABQ7NNP0_BRACM</name>
<proteinExistence type="predicted"/>
<feature type="compositionally biased region" description="Basic and acidic residues" evidence="1">
    <location>
        <begin position="30"/>
        <end position="62"/>
    </location>
</feature>
<comment type="caution">
    <text evidence="2">The sequence shown here is derived from an EMBL/GenBank/DDBJ whole genome shotgun (WGS) entry which is preliminary data.</text>
</comment>
<dbReference type="EMBL" id="JADBGQ010000002">
    <property type="protein sequence ID" value="KAG5411359.1"/>
    <property type="molecule type" value="Genomic_DNA"/>
</dbReference>
<feature type="compositionally biased region" description="Polar residues" evidence="1">
    <location>
        <begin position="18"/>
        <end position="29"/>
    </location>
</feature>
<evidence type="ECO:0000313" key="3">
    <source>
        <dbReference type="Proteomes" id="UP000823674"/>
    </source>
</evidence>
<protein>
    <submittedName>
        <fullName evidence="2">Uncharacterized protein</fullName>
    </submittedName>
</protein>
<feature type="region of interest" description="Disordered" evidence="1">
    <location>
        <begin position="89"/>
        <end position="134"/>
    </location>
</feature>
<gene>
    <name evidence="2" type="primary">A02g510410.1_BraROA</name>
    <name evidence="2" type="ORF">IGI04_007678</name>
</gene>
<accession>A0ABQ7NNP0</accession>
<sequence length="224" mass="25137">MNTLSYEKALRKKESRCPTKSSKQVATQRPSDRPARSLRSDRARAKARSLRSDRARAKARSLRSDRVIVPLGRYVATELEPKLGRYVATERSSRSVATKRPGSSQSSVAKPRKTRSKRVESEDGPKGPKTRLEAHPTIFPNQKPVNHSMVHAWPTKKDKCQVSADKYGTATQLGLAVLGLLELGISPTALEPRLIPCCNAHTQIRNKIYFALFSISYFYHIRVL</sequence>